<dbReference type="AlphaFoldDB" id="A0A371B9N4"/>
<dbReference type="Proteomes" id="UP000263993">
    <property type="component" value="Unassembled WGS sequence"/>
</dbReference>
<organism evidence="1 2">
    <name type="scientific">Undibacter mobilis</name>
    <dbReference type="NCBI Taxonomy" id="2292256"/>
    <lineage>
        <taxon>Bacteria</taxon>
        <taxon>Pseudomonadati</taxon>
        <taxon>Pseudomonadota</taxon>
        <taxon>Alphaproteobacteria</taxon>
        <taxon>Hyphomicrobiales</taxon>
        <taxon>Nitrobacteraceae</taxon>
        <taxon>Undibacter</taxon>
    </lineage>
</organism>
<name>A0A371B9N4_9BRAD</name>
<dbReference type="GO" id="GO:0015716">
    <property type="term" value="P:organic phosphonate transport"/>
    <property type="evidence" value="ECO:0007669"/>
    <property type="project" value="InterPro"/>
</dbReference>
<dbReference type="Pfam" id="PF06754">
    <property type="entry name" value="PhnG"/>
    <property type="match status" value="1"/>
</dbReference>
<comment type="caution">
    <text evidence="1">The sequence shown here is derived from an EMBL/GenBank/DDBJ whole genome shotgun (WGS) entry which is preliminary data.</text>
</comment>
<keyword evidence="2" id="KW-1185">Reference proteome</keyword>
<dbReference type="GO" id="GO:0019634">
    <property type="term" value="P:organic phosphonate metabolic process"/>
    <property type="evidence" value="ECO:0007669"/>
    <property type="project" value="InterPro"/>
</dbReference>
<gene>
    <name evidence="1" type="primary">phnG</name>
    <name evidence="1" type="ORF">DXH78_06830</name>
</gene>
<dbReference type="OrthoDB" id="530475at2"/>
<reference evidence="2" key="1">
    <citation type="submission" date="2018-08" db="EMBL/GenBank/DDBJ databases">
        <authorList>
            <person name="Kim S.-J."/>
            <person name="Jung G.-Y."/>
        </authorList>
    </citation>
    <scope>NUCLEOTIDE SEQUENCE [LARGE SCALE GENOMIC DNA]</scope>
    <source>
        <strain evidence="2">GY_H</strain>
    </source>
</reference>
<accession>A0A371B9N4</accession>
<dbReference type="GO" id="GO:0016829">
    <property type="term" value="F:lyase activity"/>
    <property type="evidence" value="ECO:0007669"/>
    <property type="project" value="UniProtKB-KW"/>
</dbReference>
<sequence>MIPDTDPDSGNALPDLAKRREALAVLARADSKDIARGLHQIHDRVSYSEPRAPEIGLVMLRGRIGSRGAPFNAGEATVTRAAVQLASGETGFGYVFGRDREKARLVALCDALWQVEDRREAVETQILAPLRQKQKEQQDLARARTAATRVDFFTLVRGED</sequence>
<proteinExistence type="predicted"/>
<protein>
    <submittedName>
        <fullName evidence="1">Phosphonate C-P lyase system protein PhnG</fullName>
    </submittedName>
</protein>
<evidence type="ECO:0000313" key="2">
    <source>
        <dbReference type="Proteomes" id="UP000263993"/>
    </source>
</evidence>
<dbReference type="NCBIfam" id="TIGR03293">
    <property type="entry name" value="PhnG_redo"/>
    <property type="match status" value="1"/>
</dbReference>
<dbReference type="RefSeq" id="WP_115516346.1">
    <property type="nucleotide sequence ID" value="NZ_QRGO01000001.1"/>
</dbReference>
<evidence type="ECO:0000313" key="1">
    <source>
        <dbReference type="EMBL" id="RDV04319.1"/>
    </source>
</evidence>
<keyword evidence="1" id="KW-0456">Lyase</keyword>
<dbReference type="InterPro" id="IPR009609">
    <property type="entry name" value="Phosphonate_metab_PhnG"/>
</dbReference>
<dbReference type="EMBL" id="QRGO01000001">
    <property type="protein sequence ID" value="RDV04319.1"/>
    <property type="molecule type" value="Genomic_DNA"/>
</dbReference>